<name>A0ABD0L4E4_9CAEN</name>
<dbReference type="Proteomes" id="UP001519460">
    <property type="component" value="Unassembled WGS sequence"/>
</dbReference>
<evidence type="ECO:0000313" key="2">
    <source>
        <dbReference type="EMBL" id="KAK7494315.1"/>
    </source>
</evidence>
<organism evidence="2 3">
    <name type="scientific">Batillaria attramentaria</name>
    <dbReference type="NCBI Taxonomy" id="370345"/>
    <lineage>
        <taxon>Eukaryota</taxon>
        <taxon>Metazoa</taxon>
        <taxon>Spiralia</taxon>
        <taxon>Lophotrochozoa</taxon>
        <taxon>Mollusca</taxon>
        <taxon>Gastropoda</taxon>
        <taxon>Caenogastropoda</taxon>
        <taxon>Sorbeoconcha</taxon>
        <taxon>Cerithioidea</taxon>
        <taxon>Batillariidae</taxon>
        <taxon>Batillaria</taxon>
    </lineage>
</organism>
<feature type="region of interest" description="Disordered" evidence="1">
    <location>
        <begin position="53"/>
        <end position="80"/>
    </location>
</feature>
<comment type="caution">
    <text evidence="2">The sequence shown here is derived from an EMBL/GenBank/DDBJ whole genome shotgun (WGS) entry which is preliminary data.</text>
</comment>
<keyword evidence="3" id="KW-1185">Reference proteome</keyword>
<dbReference type="AlphaFoldDB" id="A0ABD0L4E4"/>
<protein>
    <submittedName>
        <fullName evidence="2">Uncharacterized protein</fullName>
    </submittedName>
</protein>
<gene>
    <name evidence="2" type="ORF">BaRGS_00014418</name>
</gene>
<sequence length="106" mass="11533">MSRHAAVLSTADDRRSAYLLLQGHGRPTLKSPGHFKADFATRESMKRCRQMLSGPSQQWAAPRFSAKKTHEMPSDPLTSQPIARVAPKRFATTLACSRPQGVGGSG</sequence>
<proteinExistence type="predicted"/>
<accession>A0ABD0L4E4</accession>
<reference evidence="2 3" key="1">
    <citation type="journal article" date="2023" name="Sci. Data">
        <title>Genome assembly of the Korean intertidal mud-creeper Batillaria attramentaria.</title>
        <authorList>
            <person name="Patra A.K."/>
            <person name="Ho P.T."/>
            <person name="Jun S."/>
            <person name="Lee S.J."/>
            <person name="Kim Y."/>
            <person name="Won Y.J."/>
        </authorList>
    </citation>
    <scope>NUCLEOTIDE SEQUENCE [LARGE SCALE GENOMIC DNA]</scope>
    <source>
        <strain evidence="2">Wonlab-2016</strain>
    </source>
</reference>
<dbReference type="EMBL" id="JACVVK020000084">
    <property type="protein sequence ID" value="KAK7494315.1"/>
    <property type="molecule type" value="Genomic_DNA"/>
</dbReference>
<evidence type="ECO:0000313" key="3">
    <source>
        <dbReference type="Proteomes" id="UP001519460"/>
    </source>
</evidence>
<evidence type="ECO:0000256" key="1">
    <source>
        <dbReference type="SAM" id="MobiDB-lite"/>
    </source>
</evidence>